<protein>
    <submittedName>
        <fullName evidence="2">Uncharacterized protein</fullName>
    </submittedName>
</protein>
<evidence type="ECO:0000313" key="3">
    <source>
        <dbReference type="Proteomes" id="UP000294547"/>
    </source>
</evidence>
<dbReference type="AlphaFoldDB" id="A0A4R6RCG6"/>
<keyword evidence="3" id="KW-1185">Reference proteome</keyword>
<sequence length="59" mass="6419">MPSEDVKTTFAADRGTERTAPRPRWRKPNVVAYELEAVTETRTCGGGSDSFPGWCATAS</sequence>
<gene>
    <name evidence="2" type="ORF">EDD54_3349</name>
</gene>
<evidence type="ECO:0000256" key="1">
    <source>
        <dbReference type="SAM" id="MobiDB-lite"/>
    </source>
</evidence>
<accession>A0A4R6RCG6</accession>
<reference evidence="2 3" key="1">
    <citation type="submission" date="2019-03" db="EMBL/GenBank/DDBJ databases">
        <title>Genomic Encyclopedia of Type Strains, Phase IV (KMG-IV): sequencing the most valuable type-strain genomes for metagenomic binning, comparative biology and taxonomic classification.</title>
        <authorList>
            <person name="Goeker M."/>
        </authorList>
    </citation>
    <scope>NUCLEOTIDE SEQUENCE [LARGE SCALE GENOMIC DNA]</scope>
    <source>
        <strain evidence="2 3">DSM 102969</strain>
    </source>
</reference>
<dbReference type="Proteomes" id="UP000294547">
    <property type="component" value="Unassembled WGS sequence"/>
</dbReference>
<dbReference type="EMBL" id="SNXY01000009">
    <property type="protein sequence ID" value="TDP83387.1"/>
    <property type="molecule type" value="Genomic_DNA"/>
</dbReference>
<feature type="region of interest" description="Disordered" evidence="1">
    <location>
        <begin position="1"/>
        <end position="25"/>
    </location>
</feature>
<dbReference type="RefSeq" id="WP_165644532.1">
    <property type="nucleotide sequence ID" value="NZ_BSPM01000009.1"/>
</dbReference>
<comment type="caution">
    <text evidence="2">The sequence shown here is derived from an EMBL/GenBank/DDBJ whole genome shotgun (WGS) entry which is preliminary data.</text>
</comment>
<organism evidence="2 3">
    <name type="scientific">Oharaeibacter diazotrophicus</name>
    <dbReference type="NCBI Taxonomy" id="1920512"/>
    <lineage>
        <taxon>Bacteria</taxon>
        <taxon>Pseudomonadati</taxon>
        <taxon>Pseudomonadota</taxon>
        <taxon>Alphaproteobacteria</taxon>
        <taxon>Hyphomicrobiales</taxon>
        <taxon>Pleomorphomonadaceae</taxon>
        <taxon>Oharaeibacter</taxon>
    </lineage>
</organism>
<name>A0A4R6RCG6_9HYPH</name>
<evidence type="ECO:0000313" key="2">
    <source>
        <dbReference type="EMBL" id="TDP83387.1"/>
    </source>
</evidence>
<proteinExistence type="predicted"/>